<dbReference type="SUPFAM" id="SSF50630">
    <property type="entry name" value="Acid proteases"/>
    <property type="match status" value="1"/>
</dbReference>
<name>A0ABM3A0F0_GOSHI</name>
<keyword evidence="1" id="KW-0862">Zinc</keyword>
<feature type="compositionally biased region" description="Basic and acidic residues" evidence="2">
    <location>
        <begin position="1"/>
        <end position="19"/>
    </location>
</feature>
<feature type="region of interest" description="Disordered" evidence="2">
    <location>
        <begin position="279"/>
        <end position="312"/>
    </location>
</feature>
<dbReference type="InterPro" id="IPR021109">
    <property type="entry name" value="Peptidase_aspartic_dom_sf"/>
</dbReference>
<dbReference type="PROSITE" id="PS50158">
    <property type="entry name" value="ZF_CCHC"/>
    <property type="match status" value="1"/>
</dbReference>
<dbReference type="SUPFAM" id="SSF56672">
    <property type="entry name" value="DNA/RNA polymerases"/>
    <property type="match status" value="1"/>
</dbReference>
<dbReference type="InterPro" id="IPR043502">
    <property type="entry name" value="DNA/RNA_pol_sf"/>
</dbReference>
<dbReference type="CDD" id="cd00303">
    <property type="entry name" value="retropepsin_like"/>
    <property type="match status" value="1"/>
</dbReference>
<evidence type="ECO:0000256" key="2">
    <source>
        <dbReference type="SAM" id="MobiDB-lite"/>
    </source>
</evidence>
<dbReference type="Gene3D" id="4.10.60.10">
    <property type="entry name" value="Zinc finger, CCHC-type"/>
    <property type="match status" value="1"/>
</dbReference>
<evidence type="ECO:0000313" key="5">
    <source>
        <dbReference type="RefSeq" id="XP_040948359.1"/>
    </source>
</evidence>
<proteinExistence type="predicted"/>
<gene>
    <name evidence="5" type="primary">LOC121216931</name>
</gene>
<evidence type="ECO:0000313" key="4">
    <source>
        <dbReference type="Proteomes" id="UP000818029"/>
    </source>
</evidence>
<dbReference type="Pfam" id="PF08284">
    <property type="entry name" value="RVP_2"/>
    <property type="match status" value="1"/>
</dbReference>
<dbReference type="RefSeq" id="XP_040948359.1">
    <property type="nucleotide sequence ID" value="XM_041092425.1"/>
</dbReference>
<reference evidence="4" key="1">
    <citation type="journal article" date="2020" name="Nat. Genet.">
        <title>Genomic diversifications of five Gossypium allopolyploid species and their impact on cotton improvement.</title>
        <authorList>
            <person name="Chen Z.J."/>
            <person name="Sreedasyam A."/>
            <person name="Ando A."/>
            <person name="Song Q."/>
            <person name="De Santiago L.M."/>
            <person name="Hulse-Kemp A.M."/>
            <person name="Ding M."/>
            <person name="Ye W."/>
            <person name="Kirkbride R.C."/>
            <person name="Jenkins J."/>
            <person name="Plott C."/>
            <person name="Lovell J."/>
            <person name="Lin Y.M."/>
            <person name="Vaughn R."/>
            <person name="Liu B."/>
            <person name="Simpson S."/>
            <person name="Scheffler B.E."/>
            <person name="Wen L."/>
            <person name="Saski C.A."/>
            <person name="Grover C.E."/>
            <person name="Hu G."/>
            <person name="Conover J.L."/>
            <person name="Carlson J.W."/>
            <person name="Shu S."/>
            <person name="Boston L.B."/>
            <person name="Williams M."/>
            <person name="Peterson D.G."/>
            <person name="McGee K."/>
            <person name="Jones D.C."/>
            <person name="Wendel J.F."/>
            <person name="Stelly D.M."/>
            <person name="Grimwood J."/>
            <person name="Schmutz J."/>
        </authorList>
    </citation>
    <scope>NUCLEOTIDE SEQUENCE [LARGE SCALE GENOMIC DNA]</scope>
    <source>
        <strain evidence="4">cv. TM-1</strain>
    </source>
</reference>
<keyword evidence="4" id="KW-1185">Reference proteome</keyword>
<evidence type="ECO:0000256" key="1">
    <source>
        <dbReference type="PROSITE-ProRule" id="PRU00047"/>
    </source>
</evidence>
<dbReference type="InterPro" id="IPR005162">
    <property type="entry name" value="Retrotrans_gag_dom"/>
</dbReference>
<dbReference type="Gene3D" id="3.10.10.10">
    <property type="entry name" value="HIV Type 1 Reverse Transcriptase, subunit A, domain 1"/>
    <property type="match status" value="1"/>
</dbReference>
<feature type="region of interest" description="Disordered" evidence="2">
    <location>
        <begin position="1"/>
        <end position="40"/>
    </location>
</feature>
<reference evidence="5" key="2">
    <citation type="submission" date="2025-08" db="UniProtKB">
        <authorList>
            <consortium name="RefSeq"/>
        </authorList>
    </citation>
    <scope>IDENTIFICATION</scope>
</reference>
<feature type="compositionally biased region" description="Low complexity" evidence="2">
    <location>
        <begin position="365"/>
        <end position="385"/>
    </location>
</feature>
<accession>A0ABM3A0F0</accession>
<feature type="region of interest" description="Disordered" evidence="2">
    <location>
        <begin position="359"/>
        <end position="385"/>
    </location>
</feature>
<organism evidence="4 5">
    <name type="scientific">Gossypium hirsutum</name>
    <name type="common">Upland cotton</name>
    <name type="synonym">Gossypium mexicanum</name>
    <dbReference type="NCBI Taxonomy" id="3635"/>
    <lineage>
        <taxon>Eukaryota</taxon>
        <taxon>Viridiplantae</taxon>
        <taxon>Streptophyta</taxon>
        <taxon>Embryophyta</taxon>
        <taxon>Tracheophyta</taxon>
        <taxon>Spermatophyta</taxon>
        <taxon>Magnoliopsida</taxon>
        <taxon>eudicotyledons</taxon>
        <taxon>Gunneridae</taxon>
        <taxon>Pentapetalae</taxon>
        <taxon>rosids</taxon>
        <taxon>malvids</taxon>
        <taxon>Malvales</taxon>
        <taxon>Malvaceae</taxon>
        <taxon>Malvoideae</taxon>
        <taxon>Gossypium</taxon>
    </lineage>
</organism>
<feature type="compositionally biased region" description="Polar residues" evidence="2">
    <location>
        <begin position="25"/>
        <end position="38"/>
    </location>
</feature>
<dbReference type="PANTHER" id="PTHR15503">
    <property type="entry name" value="LDOC1 RELATED"/>
    <property type="match status" value="1"/>
</dbReference>
<protein>
    <submittedName>
        <fullName evidence="5">Uncharacterized protein isoform X1</fullName>
    </submittedName>
</protein>
<keyword evidence="1" id="KW-0479">Metal-binding</keyword>
<sequence length="676" mass="76951">MSNEHVEDVDQEMYIRDRELDETESATPSVNPLGNQPNIERENVRDRDDSHLLRIIADALQRVAGTVPATISTPTTRRAPIKELRKYGATEFLGLKGIDPSTAENWMESTKRVLQQLECTPRESLICAVSLLQGEAYLWWESVIRHLPKEYVTWDLFQKEFQKKYVGELYIEDKRQEFLMLKQGNLSVVDYEREFSRLSRYAFEFIPTEADSCKRFLRGLRDEIRVQLVSHRITEFVDLVERAKMVEQVLGLDKKPEIARSTGKRAGITISSPLPKRSREFRDSWKSSFRSDRGDKNRGKQTAVSTGSVKGPSRNIDIPDCEHCGKKHLGECWRKTRRCFRCGSTDHFIRDCQKNEGALPAASQRSVSTARGRGSGRGSSLLRGGNIRRSSDIAIQQSEVKVPARAYVVRTREEGDAHDVVTGIFLLYSEPVYALIDPGSSHSYINSKLVELRKLKSEMSRILIEVSSPLGQTVSVDRVCRRCPLMIHDKMFSVDLLIMPFGDFDIILGMDWLSEYGVILDCYKKRFGIQTEDGDRIEVNGIRTSRSTRIISAIKASKLLRQGCTTYLAYVINSDLVGSQCSQIRTVCEFLDVFPEELPGLPPDREVEFAIEVYPSTAPISIPPYRMSPTELKELKVQLQDLLDRGFIRPSISPWGAPVLFVKKKDGSMRLCIDYR</sequence>
<dbReference type="SMART" id="SM00343">
    <property type="entry name" value="ZnF_C2HC"/>
    <property type="match status" value="1"/>
</dbReference>
<dbReference type="PANTHER" id="PTHR15503:SF45">
    <property type="entry name" value="RNA-DIRECTED DNA POLYMERASE HOMOLOG"/>
    <property type="match status" value="1"/>
</dbReference>
<feature type="domain" description="CCHC-type" evidence="3">
    <location>
        <begin position="337"/>
        <end position="354"/>
    </location>
</feature>
<feature type="compositionally biased region" description="Basic and acidic residues" evidence="2">
    <location>
        <begin position="279"/>
        <end position="298"/>
    </location>
</feature>
<evidence type="ECO:0000259" key="3">
    <source>
        <dbReference type="PROSITE" id="PS50158"/>
    </source>
</evidence>
<keyword evidence="1" id="KW-0863">Zinc-finger</keyword>
<dbReference type="InterPro" id="IPR032567">
    <property type="entry name" value="RTL1-rel"/>
</dbReference>
<dbReference type="Pfam" id="PF00098">
    <property type="entry name" value="zf-CCHC"/>
    <property type="match status" value="1"/>
</dbReference>
<dbReference type="InterPro" id="IPR001878">
    <property type="entry name" value="Znf_CCHC"/>
</dbReference>
<dbReference type="GeneID" id="121216931"/>
<dbReference type="Pfam" id="PF03732">
    <property type="entry name" value="Retrotrans_gag"/>
    <property type="match status" value="1"/>
</dbReference>
<dbReference type="Proteomes" id="UP000818029">
    <property type="component" value="Chromosome D05"/>
</dbReference>
<dbReference type="Gene3D" id="2.40.70.10">
    <property type="entry name" value="Acid Proteases"/>
    <property type="match status" value="1"/>
</dbReference>